<feature type="region of interest" description="Disordered" evidence="2">
    <location>
        <begin position="121"/>
        <end position="141"/>
    </location>
</feature>
<evidence type="ECO:0000256" key="2">
    <source>
        <dbReference type="SAM" id="MobiDB-lite"/>
    </source>
</evidence>
<evidence type="ECO:0000313" key="4">
    <source>
        <dbReference type="Proteomes" id="UP001519460"/>
    </source>
</evidence>
<feature type="region of interest" description="Disordered" evidence="2">
    <location>
        <begin position="519"/>
        <end position="613"/>
    </location>
</feature>
<evidence type="ECO:0008006" key="5">
    <source>
        <dbReference type="Google" id="ProtNLM"/>
    </source>
</evidence>
<dbReference type="AlphaFoldDB" id="A0ABD0KS72"/>
<dbReference type="SUPFAM" id="SSF52047">
    <property type="entry name" value="RNI-like"/>
    <property type="match status" value="1"/>
</dbReference>
<organism evidence="3 4">
    <name type="scientific">Batillaria attramentaria</name>
    <dbReference type="NCBI Taxonomy" id="370345"/>
    <lineage>
        <taxon>Eukaryota</taxon>
        <taxon>Metazoa</taxon>
        <taxon>Spiralia</taxon>
        <taxon>Lophotrochozoa</taxon>
        <taxon>Mollusca</taxon>
        <taxon>Gastropoda</taxon>
        <taxon>Caenogastropoda</taxon>
        <taxon>Sorbeoconcha</taxon>
        <taxon>Cerithioidea</taxon>
        <taxon>Batillariidae</taxon>
        <taxon>Batillaria</taxon>
    </lineage>
</organism>
<feature type="compositionally biased region" description="Basic and acidic residues" evidence="2">
    <location>
        <begin position="584"/>
        <end position="602"/>
    </location>
</feature>
<comment type="caution">
    <text evidence="3">The sequence shown here is derived from an EMBL/GenBank/DDBJ whole genome shotgun (WGS) entry which is preliminary data.</text>
</comment>
<proteinExistence type="predicted"/>
<dbReference type="InterPro" id="IPR032675">
    <property type="entry name" value="LRR_dom_sf"/>
</dbReference>
<dbReference type="Gene3D" id="3.80.10.10">
    <property type="entry name" value="Ribonuclease Inhibitor"/>
    <property type="match status" value="1"/>
</dbReference>
<feature type="region of interest" description="Disordered" evidence="2">
    <location>
        <begin position="472"/>
        <end position="498"/>
    </location>
</feature>
<accession>A0ABD0KS72</accession>
<dbReference type="FunFam" id="3.80.10.10:FF:000948">
    <property type="entry name" value="Centrosomal protein 78"/>
    <property type="match status" value="1"/>
</dbReference>
<keyword evidence="1" id="KW-0175">Coiled coil</keyword>
<dbReference type="InterPro" id="IPR026212">
    <property type="entry name" value="Cep78"/>
</dbReference>
<name>A0ABD0KS72_9CAEN</name>
<dbReference type="PRINTS" id="PR02062">
    <property type="entry name" value="CENTROSOME78"/>
</dbReference>
<dbReference type="EMBL" id="JACVVK020000132">
    <property type="protein sequence ID" value="KAK7489946.1"/>
    <property type="molecule type" value="Genomic_DNA"/>
</dbReference>
<evidence type="ECO:0000256" key="1">
    <source>
        <dbReference type="SAM" id="Coils"/>
    </source>
</evidence>
<feature type="region of interest" description="Disordered" evidence="2">
    <location>
        <begin position="632"/>
        <end position="654"/>
    </location>
</feature>
<dbReference type="PANTHER" id="PTHR24110:SF3">
    <property type="entry name" value="CENTROSOMAL PROTEIN OF 78 KDA"/>
    <property type="match status" value="1"/>
</dbReference>
<dbReference type="Proteomes" id="UP001519460">
    <property type="component" value="Unassembled WGS sequence"/>
</dbReference>
<feature type="region of interest" description="Disordered" evidence="2">
    <location>
        <begin position="154"/>
        <end position="216"/>
    </location>
</feature>
<feature type="coiled-coil region" evidence="1">
    <location>
        <begin position="255"/>
        <end position="303"/>
    </location>
</feature>
<feature type="compositionally biased region" description="Gly residues" evidence="2">
    <location>
        <begin position="472"/>
        <end position="482"/>
    </location>
</feature>
<protein>
    <recommendedName>
        <fullName evidence="5">Centrosomal protein of 78 kDa</fullName>
    </recommendedName>
</protein>
<dbReference type="SMART" id="SM00368">
    <property type="entry name" value="LRR_RI"/>
    <property type="match status" value="2"/>
</dbReference>
<dbReference type="PANTHER" id="PTHR24110">
    <property type="entry name" value="CENTROSOMAL PROTEIN OF 78 KDA"/>
    <property type="match status" value="1"/>
</dbReference>
<keyword evidence="4" id="KW-1185">Reference proteome</keyword>
<evidence type="ECO:0000313" key="3">
    <source>
        <dbReference type="EMBL" id="KAK7489946.1"/>
    </source>
</evidence>
<sequence length="654" mass="72509">MRRHTEAWRDSLRYGQPDLDRMSGLRRINLNNNPLIGNQGAQVLAEALKDDLWVKALDMQGTGVSTAGAKSFLDVLKYNTTLVVLDLRRNPLIDRNILHSLMEQLMINCNGQETEYQWIEPEPDEQPKQQKSKQRKTTKVLNSSMGKKTTIKITPSSARRRTRSAGALAVSRQTQLEKMKPTPGLPWRTAARANRYRGFPPERPPRKLTEDFSEADSTSVLITHEDSYIDPSMDTLAEMKQMDESRLQAEDRKGVKELQVELEQLRWTLRDERIARSKADQKVMQLMLENKRLEDDLRVAKLRSSVSTGRKESPNLQDESVLESIESSFKQFHSFLDMLREAGLGELITMAGLDQEHMPFSGNRTFNKSGLELPPSVSASFANSFRLQQAKGNGVAADSSLTSLDGNDPVLLTGNDRRALLGNKHRPANSRSMANGDGAHTMSHIDDSAYLVEKQAADEVYQRLLRQTSGAFTGGVSSGGGITSQRPSQGNGSVPVGKISAAPKEKVGEVLTEQKPAAYTFTPREDDLSAVVESPSDPLSGRRRDPASTVDMDKALRSPDDTLDAPTPRPVPTPRQKNAQGPNKTEEQEKADGAESGLDRRIPSRASEANYSMDSFEQSYISERGEVVVLGEDADLLDSPNSRPLNYDSDDGDF</sequence>
<gene>
    <name evidence="3" type="ORF">BaRGS_00018811</name>
</gene>
<reference evidence="3 4" key="1">
    <citation type="journal article" date="2023" name="Sci. Data">
        <title>Genome assembly of the Korean intertidal mud-creeper Batillaria attramentaria.</title>
        <authorList>
            <person name="Patra A.K."/>
            <person name="Ho P.T."/>
            <person name="Jun S."/>
            <person name="Lee S.J."/>
            <person name="Kim Y."/>
            <person name="Won Y.J."/>
        </authorList>
    </citation>
    <scope>NUCLEOTIDE SEQUENCE [LARGE SCALE GENOMIC DNA]</scope>
    <source>
        <strain evidence="3">Wonlab-2016</strain>
    </source>
</reference>
<feature type="compositionally biased region" description="Basic and acidic residues" evidence="2">
    <location>
        <begin position="540"/>
        <end position="560"/>
    </location>
</feature>